<dbReference type="Gene3D" id="3.90.220.20">
    <property type="entry name" value="DNA methylase specificity domains"/>
    <property type="match status" value="2"/>
</dbReference>
<dbReference type="Pfam" id="PF01420">
    <property type="entry name" value="Methylase_S"/>
    <property type="match status" value="1"/>
</dbReference>
<dbReference type="SUPFAM" id="SSF116734">
    <property type="entry name" value="DNA methylase specificity domain"/>
    <property type="match status" value="2"/>
</dbReference>
<evidence type="ECO:0000313" key="5">
    <source>
        <dbReference type="EMBL" id="EIJ68496.1"/>
    </source>
</evidence>
<organism evidence="5 6">
    <name type="scientific">Pasteurella bettyae CCUG 2042</name>
    <dbReference type="NCBI Taxonomy" id="1095749"/>
    <lineage>
        <taxon>Bacteria</taxon>
        <taxon>Pseudomonadati</taxon>
        <taxon>Pseudomonadota</taxon>
        <taxon>Gammaproteobacteria</taxon>
        <taxon>Pasteurellales</taxon>
        <taxon>Pasteurellaceae</taxon>
        <taxon>Pasteurella</taxon>
    </lineage>
</organism>
<comment type="caution">
    <text evidence="5">The sequence shown here is derived from an EMBL/GenBank/DDBJ whole genome shotgun (WGS) entry which is preliminary data.</text>
</comment>
<comment type="similarity">
    <text evidence="1">Belongs to the type-I restriction system S methylase family.</text>
</comment>
<feature type="domain" description="Type I restriction modification DNA specificity" evidence="4">
    <location>
        <begin position="96"/>
        <end position="268"/>
    </location>
</feature>
<evidence type="ECO:0000256" key="1">
    <source>
        <dbReference type="ARBA" id="ARBA00010923"/>
    </source>
</evidence>
<reference evidence="5 6" key="1">
    <citation type="submission" date="2012-03" db="EMBL/GenBank/DDBJ databases">
        <authorList>
            <person name="Harkins D.M."/>
            <person name="Madupu R."/>
            <person name="Durkin A.S."/>
            <person name="Torralba M."/>
            <person name="Methe B."/>
            <person name="Sutton G.G."/>
            <person name="Nelson K.E."/>
        </authorList>
    </citation>
    <scope>NUCLEOTIDE SEQUENCE [LARGE SCALE GENOMIC DNA]</scope>
    <source>
        <strain evidence="5 6">CCUG 2042</strain>
    </source>
</reference>
<dbReference type="GO" id="GO:0009307">
    <property type="term" value="P:DNA restriction-modification system"/>
    <property type="evidence" value="ECO:0007669"/>
    <property type="project" value="UniProtKB-KW"/>
</dbReference>
<evidence type="ECO:0000256" key="2">
    <source>
        <dbReference type="ARBA" id="ARBA00022747"/>
    </source>
</evidence>
<dbReference type="InterPro" id="IPR051212">
    <property type="entry name" value="Type-I_RE_S_subunit"/>
</dbReference>
<protein>
    <submittedName>
        <fullName evidence="5">Type I restriction modification DNA specificity domain protein</fullName>
    </submittedName>
</protein>
<keyword evidence="6" id="KW-1185">Reference proteome</keyword>
<evidence type="ECO:0000259" key="4">
    <source>
        <dbReference type="Pfam" id="PF01420"/>
    </source>
</evidence>
<dbReference type="PANTHER" id="PTHR43140">
    <property type="entry name" value="TYPE-1 RESTRICTION ENZYME ECOKI SPECIFICITY PROTEIN"/>
    <property type="match status" value="1"/>
</dbReference>
<keyword evidence="3" id="KW-0238">DNA-binding</keyword>
<dbReference type="Proteomes" id="UP000006457">
    <property type="component" value="Unassembled WGS sequence"/>
</dbReference>
<dbReference type="eggNOG" id="COG0732">
    <property type="taxonomic scope" value="Bacteria"/>
</dbReference>
<dbReference type="InterPro" id="IPR000055">
    <property type="entry name" value="Restrct_endonuc_typeI_TRD"/>
</dbReference>
<dbReference type="AlphaFoldDB" id="I3D9V3"/>
<evidence type="ECO:0000256" key="3">
    <source>
        <dbReference type="ARBA" id="ARBA00023125"/>
    </source>
</evidence>
<accession>I3D9V3</accession>
<dbReference type="InterPro" id="IPR044946">
    <property type="entry name" value="Restrct_endonuc_typeI_TRD_sf"/>
</dbReference>
<gene>
    <name evidence="5" type="ORF">HMPREF1052_1645</name>
</gene>
<proteinExistence type="inferred from homology"/>
<keyword evidence="2" id="KW-0680">Restriction system</keyword>
<dbReference type="PANTHER" id="PTHR43140:SF1">
    <property type="entry name" value="TYPE I RESTRICTION ENZYME ECOKI SPECIFICITY SUBUNIT"/>
    <property type="match status" value="1"/>
</dbReference>
<evidence type="ECO:0000313" key="6">
    <source>
        <dbReference type="Proteomes" id="UP000006457"/>
    </source>
</evidence>
<dbReference type="GO" id="GO:0003677">
    <property type="term" value="F:DNA binding"/>
    <property type="evidence" value="ECO:0007669"/>
    <property type="project" value="UniProtKB-KW"/>
</dbReference>
<name>I3D9V3_9PAST</name>
<dbReference type="EMBL" id="AJSX01000036">
    <property type="protein sequence ID" value="EIJ68496.1"/>
    <property type="molecule type" value="Genomic_DNA"/>
</dbReference>
<dbReference type="PATRIC" id="fig|1095749.3.peg.1559"/>
<sequence length="297" mass="33217">MMKVFYSMGDGMRQSLKMEELNRLVLFIPSETEQQKIVDYLDRQTARIDTLIAEQNRLIELLAEQRKAVISHAVTSGINPNATMKKSGVEWLGDVPSHWEIKRLKYVSNINLQTLPENTDKNAVIQYVDIGSVSLEKGIEKVEKFIFGEAPSRARRMAKTGDIVVSTVRTYLKAIATVTDEFKDCIFSTGFAVVSSKGNINSRYLTNCLKSDSFTNQVTFYSKGLSYPAINSSDLSNLYIAIPPLSEQNEIVAYIEKQTAQIDALIAEQNRLIDRLTQYRASLISAAVTGKIDVQAA</sequence>